<sequence length="169" mass="17803">MKKRMFSLLSVTALAALLLAGCGTATTGTNQQNATTSSTVTGAQTTDGSAAGTAQNNTTAQTGTAQANTAETADISALSKKVSEAVAAADAAKPSGTTDTDRTLFMEHKTALDALDREVDAYSDALEAQYRNGSLRYEDFRSKDAETEKLEDSLDDAEDRLEDRFGMDD</sequence>
<organism evidence="3 4">
    <name type="scientific">Butyricicoccus porcorum</name>
    <dbReference type="NCBI Taxonomy" id="1945634"/>
    <lineage>
        <taxon>Bacteria</taxon>
        <taxon>Bacillati</taxon>
        <taxon>Bacillota</taxon>
        <taxon>Clostridia</taxon>
        <taxon>Eubacteriales</taxon>
        <taxon>Butyricicoccaceae</taxon>
        <taxon>Butyricicoccus</taxon>
    </lineage>
</organism>
<evidence type="ECO:0008006" key="5">
    <source>
        <dbReference type="Google" id="ProtNLM"/>
    </source>
</evidence>
<proteinExistence type="predicted"/>
<evidence type="ECO:0000313" key="3">
    <source>
        <dbReference type="EMBL" id="OUM20677.1"/>
    </source>
</evidence>
<evidence type="ECO:0000313" key="4">
    <source>
        <dbReference type="Proteomes" id="UP000194903"/>
    </source>
</evidence>
<keyword evidence="4" id="KW-1185">Reference proteome</keyword>
<dbReference type="EMBL" id="NHOC01000005">
    <property type="protein sequence ID" value="OUM20677.1"/>
    <property type="molecule type" value="Genomic_DNA"/>
</dbReference>
<dbReference type="OrthoDB" id="9905920at2"/>
<protein>
    <recommendedName>
        <fullName evidence="5">Entericidin EcnA/B family protein</fullName>
    </recommendedName>
</protein>
<evidence type="ECO:0000256" key="1">
    <source>
        <dbReference type="SAM" id="MobiDB-lite"/>
    </source>
</evidence>
<name>A0A252F4H7_9FIRM</name>
<reference evidence="3 4" key="1">
    <citation type="submission" date="2017-05" db="EMBL/GenBank/DDBJ databases">
        <title>Butyricicoccus porcorum sp. nov. a butyrate-producing bacterium from the swine intestinal tract.</title>
        <authorList>
            <person name="Trachsel J."/>
            <person name="Humphrey S."/>
            <person name="Allen H.K."/>
        </authorList>
    </citation>
    <scope>NUCLEOTIDE SEQUENCE [LARGE SCALE GENOMIC DNA]</scope>
    <source>
        <strain evidence="3">BB10</strain>
    </source>
</reference>
<accession>A0A252F4H7</accession>
<feature type="region of interest" description="Disordered" evidence="1">
    <location>
        <begin position="27"/>
        <end position="69"/>
    </location>
</feature>
<feature type="region of interest" description="Disordered" evidence="1">
    <location>
        <begin position="143"/>
        <end position="169"/>
    </location>
</feature>
<dbReference type="RefSeq" id="WP_087019397.1">
    <property type="nucleotide sequence ID" value="NZ_NHOC01000005.1"/>
</dbReference>
<keyword evidence="2" id="KW-0732">Signal</keyword>
<comment type="caution">
    <text evidence="3">The sequence shown here is derived from an EMBL/GenBank/DDBJ whole genome shotgun (WGS) entry which is preliminary data.</text>
</comment>
<dbReference type="Proteomes" id="UP000194903">
    <property type="component" value="Unassembled WGS sequence"/>
</dbReference>
<feature type="chain" id="PRO_5012626100" description="Entericidin EcnA/B family protein" evidence="2">
    <location>
        <begin position="26"/>
        <end position="169"/>
    </location>
</feature>
<feature type="signal peptide" evidence="2">
    <location>
        <begin position="1"/>
        <end position="25"/>
    </location>
</feature>
<feature type="compositionally biased region" description="Basic and acidic residues" evidence="1">
    <location>
        <begin position="143"/>
        <end position="152"/>
    </location>
</feature>
<gene>
    <name evidence="3" type="ORF">CBW42_07580</name>
</gene>
<evidence type="ECO:0000256" key="2">
    <source>
        <dbReference type="SAM" id="SignalP"/>
    </source>
</evidence>
<dbReference type="PROSITE" id="PS51257">
    <property type="entry name" value="PROKAR_LIPOPROTEIN"/>
    <property type="match status" value="1"/>
</dbReference>
<dbReference type="AlphaFoldDB" id="A0A252F4H7"/>